<sequence>MTAGRSARAQREGSTMSADDTRRWLITGANSGFGAAFTKAVLAAGDEVVAAVRRPESMADVVAAHPDRVQVVTLDVRDAAAAERAVKAAGRIDVLVNNAGYGIVGAIEETAEADLRDAMEVMFFGPLRLTQLVLPQMRERRAGAIVQLTSMGGFMSFAGVGVYSAAKGALELASEALAAEVNPLGIQVLIVEPGEFRTGFAKPAALTFGSAIPDYAATVGAIRDGLPASDQQQTGDPDKAAAAVLAVVGQPNPPLRLALGADAVGAIRGKLATVATELDATAHLGLTTAFD</sequence>
<dbReference type="Proteomes" id="UP000037179">
    <property type="component" value="Unassembled WGS sequence"/>
</dbReference>
<evidence type="ECO:0000256" key="1">
    <source>
        <dbReference type="ARBA" id="ARBA00006484"/>
    </source>
</evidence>
<dbReference type="Pfam" id="PF00106">
    <property type="entry name" value="adh_short"/>
    <property type="match status" value="1"/>
</dbReference>
<dbReference type="PANTHER" id="PTHR43976:SF16">
    <property type="entry name" value="SHORT-CHAIN DEHYDROGENASE_REDUCTASE FAMILY PROTEIN"/>
    <property type="match status" value="1"/>
</dbReference>
<evidence type="ECO:0000313" key="5">
    <source>
        <dbReference type="Proteomes" id="UP000037179"/>
    </source>
</evidence>
<reference evidence="5" key="1">
    <citation type="submission" date="2015-07" db="EMBL/GenBank/DDBJ databases">
        <title>Nocardia seriolae U-1 whole genome shotgun sequence.</title>
        <authorList>
            <person name="Imajoh M."/>
            <person name="Fukumoto Y."/>
            <person name="Sukeda M."/>
            <person name="Yamane J."/>
            <person name="Yamasaki K."/>
            <person name="Shimizu M."/>
            <person name="Ohnishi K."/>
            <person name="Oshima S."/>
        </authorList>
    </citation>
    <scope>NUCLEOTIDE SEQUENCE [LARGE SCALE GENOMIC DNA]</scope>
    <source>
        <strain evidence="5">U-1</strain>
    </source>
</reference>
<dbReference type="Gene3D" id="3.40.50.720">
    <property type="entry name" value="NAD(P)-binding Rossmann-like Domain"/>
    <property type="match status" value="1"/>
</dbReference>
<dbReference type="SUPFAM" id="SSF51735">
    <property type="entry name" value="NAD(P)-binding Rossmann-fold domains"/>
    <property type="match status" value="1"/>
</dbReference>
<gene>
    <name evidence="4" type="ORF">NSK11_contig00192-0008</name>
</gene>
<dbReference type="InterPro" id="IPR051911">
    <property type="entry name" value="SDR_oxidoreductase"/>
</dbReference>
<reference evidence="4 5" key="2">
    <citation type="journal article" date="2016" name="Genome Announc.">
        <title>Draft Genome Sequence of Erythromycin- and Oxytetracycline-Sensitive Nocardia seriolae Strain U-1 (NBRC 110359).</title>
        <authorList>
            <person name="Imajoh M."/>
            <person name="Sukeda M."/>
            <person name="Shimizu M."/>
            <person name="Yamane J."/>
            <person name="Ohnishi K."/>
            <person name="Oshima S."/>
        </authorList>
    </citation>
    <scope>NUCLEOTIDE SEQUENCE [LARGE SCALE GENOMIC DNA]</scope>
    <source>
        <strain evidence="4 5">U-1</strain>
    </source>
</reference>
<evidence type="ECO:0000256" key="2">
    <source>
        <dbReference type="ARBA" id="ARBA00023002"/>
    </source>
</evidence>
<dbReference type="GO" id="GO:0016491">
    <property type="term" value="F:oxidoreductase activity"/>
    <property type="evidence" value="ECO:0007669"/>
    <property type="project" value="UniProtKB-KW"/>
</dbReference>
<comment type="similarity">
    <text evidence="1 3">Belongs to the short-chain dehydrogenases/reductases (SDR) family.</text>
</comment>
<dbReference type="InterPro" id="IPR036291">
    <property type="entry name" value="NAD(P)-bd_dom_sf"/>
</dbReference>
<accession>A0ABC9Z5S4</accession>
<dbReference type="PRINTS" id="PR00081">
    <property type="entry name" value="GDHRDH"/>
</dbReference>
<dbReference type="PANTHER" id="PTHR43976">
    <property type="entry name" value="SHORT CHAIN DEHYDROGENASE"/>
    <property type="match status" value="1"/>
</dbReference>
<keyword evidence="2" id="KW-0560">Oxidoreductase</keyword>
<organism evidence="4 5">
    <name type="scientific">Nocardia seriolae</name>
    <dbReference type="NCBI Taxonomy" id="37332"/>
    <lineage>
        <taxon>Bacteria</taxon>
        <taxon>Bacillati</taxon>
        <taxon>Actinomycetota</taxon>
        <taxon>Actinomycetes</taxon>
        <taxon>Mycobacteriales</taxon>
        <taxon>Nocardiaceae</taxon>
        <taxon>Nocardia</taxon>
    </lineage>
</organism>
<evidence type="ECO:0000313" key="4">
    <source>
        <dbReference type="EMBL" id="GAP32926.1"/>
    </source>
</evidence>
<protein>
    <submittedName>
        <fullName evidence="4">3-ketoacyl-ACP reductase</fullName>
    </submittedName>
</protein>
<name>A0ABC9Z5S4_9NOCA</name>
<dbReference type="AlphaFoldDB" id="A0ABC9Z5S4"/>
<dbReference type="InterPro" id="IPR002347">
    <property type="entry name" value="SDR_fam"/>
</dbReference>
<evidence type="ECO:0000256" key="3">
    <source>
        <dbReference type="RuleBase" id="RU000363"/>
    </source>
</evidence>
<dbReference type="PRINTS" id="PR00080">
    <property type="entry name" value="SDRFAMILY"/>
</dbReference>
<proteinExistence type="inferred from homology"/>
<keyword evidence="5" id="KW-1185">Reference proteome</keyword>
<dbReference type="CDD" id="cd05374">
    <property type="entry name" value="17beta-HSD-like_SDR_c"/>
    <property type="match status" value="1"/>
</dbReference>
<dbReference type="EMBL" id="BBYQ01000192">
    <property type="protein sequence ID" value="GAP32926.1"/>
    <property type="molecule type" value="Genomic_DNA"/>
</dbReference>
<comment type="caution">
    <text evidence="4">The sequence shown here is derived from an EMBL/GenBank/DDBJ whole genome shotgun (WGS) entry which is preliminary data.</text>
</comment>